<dbReference type="PANTHER" id="PTHR23088">
    <property type="entry name" value="NITRILASE-RELATED"/>
    <property type="match status" value="1"/>
</dbReference>
<proteinExistence type="inferred from homology"/>
<dbReference type="InterPro" id="IPR036526">
    <property type="entry name" value="C-N_Hydrolase_sf"/>
</dbReference>
<dbReference type="SUPFAM" id="SSF56317">
    <property type="entry name" value="Carbon-nitrogen hydrolase"/>
    <property type="match status" value="1"/>
</dbReference>
<dbReference type="OrthoDB" id="4008466at2"/>
<sequence length="266" mass="28640">MLTVALDQGPIERHTPQAALSRLDEVAHRAAAGGARLLVCPEMSVTGYNIGADIERLAEPADGPVGRRVRRIAAEHGIGIVYGNPERDGDAVYNTSFLVSATGELLAAYRKTHLYGPMEQEHFRPGDVPVVQADFDGVRIGLLICYDIEFPEPARAHALAGTEFLVVPTALLPPEDVVAETLVPARAYENQMHVAYVDRCGREDELSYIGKTCLIAPDGTELARAGSGEELLYARVDPTATASARRVNTQLAERRPALYTGLTGAP</sequence>
<dbReference type="Gene3D" id="3.60.110.10">
    <property type="entry name" value="Carbon-nitrogen hydrolase"/>
    <property type="match status" value="1"/>
</dbReference>
<gene>
    <name evidence="3" type="ORF">E1161_14760</name>
</gene>
<dbReference type="Proteomes" id="UP000294744">
    <property type="component" value="Unassembled WGS sequence"/>
</dbReference>
<dbReference type="InterPro" id="IPR001110">
    <property type="entry name" value="UPF0012_CS"/>
</dbReference>
<dbReference type="InterPro" id="IPR003010">
    <property type="entry name" value="C-N_Hydrolase"/>
</dbReference>
<evidence type="ECO:0000256" key="1">
    <source>
        <dbReference type="ARBA" id="ARBA00010613"/>
    </source>
</evidence>
<dbReference type="RefSeq" id="WP_132623719.1">
    <property type="nucleotide sequence ID" value="NZ_SMKV01000016.1"/>
</dbReference>
<dbReference type="InterPro" id="IPR044083">
    <property type="entry name" value="RamA-like"/>
</dbReference>
<feature type="domain" description="CN hydrolase" evidence="2">
    <location>
        <begin position="2"/>
        <end position="238"/>
    </location>
</feature>
<keyword evidence="3" id="KW-0378">Hydrolase</keyword>
<reference evidence="3 4" key="1">
    <citation type="submission" date="2019-03" db="EMBL/GenBank/DDBJ databases">
        <title>Draft genome sequences of novel Actinobacteria.</title>
        <authorList>
            <person name="Sahin N."/>
            <person name="Ay H."/>
            <person name="Saygin H."/>
        </authorList>
    </citation>
    <scope>NUCLEOTIDE SEQUENCE [LARGE SCALE GENOMIC DNA]</scope>
    <source>
        <strain evidence="3 4">16K404</strain>
    </source>
</reference>
<comment type="caution">
    <text evidence="3">The sequence shown here is derived from an EMBL/GenBank/DDBJ whole genome shotgun (WGS) entry which is preliminary data.</text>
</comment>
<evidence type="ECO:0000313" key="3">
    <source>
        <dbReference type="EMBL" id="TDC91819.1"/>
    </source>
</evidence>
<evidence type="ECO:0000313" key="4">
    <source>
        <dbReference type="Proteomes" id="UP000294744"/>
    </source>
</evidence>
<dbReference type="AlphaFoldDB" id="A0A4R4UYA2"/>
<dbReference type="PANTHER" id="PTHR23088:SF27">
    <property type="entry name" value="DEAMINATED GLUTATHIONE AMIDASE"/>
    <property type="match status" value="1"/>
</dbReference>
<evidence type="ECO:0000259" key="2">
    <source>
        <dbReference type="PROSITE" id="PS50263"/>
    </source>
</evidence>
<dbReference type="Pfam" id="PF00795">
    <property type="entry name" value="CN_hydrolase"/>
    <property type="match status" value="1"/>
</dbReference>
<dbReference type="EMBL" id="SMKV01000016">
    <property type="protein sequence ID" value="TDC91819.1"/>
    <property type="molecule type" value="Genomic_DNA"/>
</dbReference>
<dbReference type="CDD" id="cd07576">
    <property type="entry name" value="R-amidase_like"/>
    <property type="match status" value="1"/>
</dbReference>
<accession>A0A4R4UYA2</accession>
<organism evidence="3 4">
    <name type="scientific">Saccharopolyspora aridisoli</name>
    <dbReference type="NCBI Taxonomy" id="2530385"/>
    <lineage>
        <taxon>Bacteria</taxon>
        <taxon>Bacillati</taxon>
        <taxon>Actinomycetota</taxon>
        <taxon>Actinomycetes</taxon>
        <taxon>Pseudonocardiales</taxon>
        <taxon>Pseudonocardiaceae</taxon>
        <taxon>Saccharopolyspora</taxon>
    </lineage>
</organism>
<dbReference type="PROSITE" id="PS50263">
    <property type="entry name" value="CN_HYDROLASE"/>
    <property type="match status" value="1"/>
</dbReference>
<name>A0A4R4UYA2_9PSEU</name>
<comment type="similarity">
    <text evidence="1">Belongs to the carbon-nitrogen hydrolase superfamily. NIT1/NIT2 family.</text>
</comment>
<dbReference type="PROSITE" id="PS01227">
    <property type="entry name" value="UPF0012"/>
    <property type="match status" value="1"/>
</dbReference>
<protein>
    <submittedName>
        <fullName evidence="3">Carbon-nitrogen hydrolase family protein</fullName>
    </submittedName>
</protein>
<dbReference type="GO" id="GO:0016787">
    <property type="term" value="F:hydrolase activity"/>
    <property type="evidence" value="ECO:0007669"/>
    <property type="project" value="UniProtKB-KW"/>
</dbReference>
<keyword evidence="4" id="KW-1185">Reference proteome</keyword>